<evidence type="ECO:0000259" key="6">
    <source>
        <dbReference type="PROSITE" id="PS50178"/>
    </source>
</evidence>
<dbReference type="SMART" id="SM00064">
    <property type="entry name" value="FYVE"/>
    <property type="match status" value="1"/>
</dbReference>
<dbReference type="EMBL" id="KV453842">
    <property type="protein sequence ID" value="ODV90844.1"/>
    <property type="molecule type" value="Genomic_DNA"/>
</dbReference>
<dbReference type="PANTHER" id="PTHR39490">
    <property type="entry name" value="ARRESTIN DOMAIN-CONTAINING PROTEIN D"/>
    <property type="match status" value="1"/>
</dbReference>
<evidence type="ECO:0000313" key="7">
    <source>
        <dbReference type="EMBL" id="ODV90844.1"/>
    </source>
</evidence>
<protein>
    <recommendedName>
        <fullName evidence="6">FYVE-type domain-containing protein</fullName>
    </recommendedName>
</protein>
<evidence type="ECO:0000256" key="4">
    <source>
        <dbReference type="PROSITE-ProRule" id="PRU00091"/>
    </source>
</evidence>
<dbReference type="InterPro" id="IPR013083">
    <property type="entry name" value="Znf_RING/FYVE/PHD"/>
</dbReference>
<dbReference type="InterPro" id="IPR000306">
    <property type="entry name" value="Znf_FYVE"/>
</dbReference>
<evidence type="ECO:0000313" key="8">
    <source>
        <dbReference type="Proteomes" id="UP000095023"/>
    </source>
</evidence>
<name>A0A1E4TGE9_9ASCO</name>
<keyword evidence="8" id="KW-1185">Reference proteome</keyword>
<reference evidence="8" key="1">
    <citation type="submission" date="2016-02" db="EMBL/GenBank/DDBJ databases">
        <title>Comparative genomics of biotechnologically important yeasts.</title>
        <authorList>
            <consortium name="DOE Joint Genome Institute"/>
            <person name="Riley R."/>
            <person name="Haridas S."/>
            <person name="Wolfe K.H."/>
            <person name="Lopes M.R."/>
            <person name="Hittinger C.T."/>
            <person name="Goker M."/>
            <person name="Salamov A."/>
            <person name="Wisecaver J."/>
            <person name="Long T.M."/>
            <person name="Aerts A.L."/>
            <person name="Barry K."/>
            <person name="Choi C."/>
            <person name="Clum A."/>
            <person name="Coughlan A.Y."/>
            <person name="Deshpande S."/>
            <person name="Douglass A.P."/>
            <person name="Hanson S.J."/>
            <person name="Klenk H.-P."/>
            <person name="Labutti K."/>
            <person name="Lapidus A."/>
            <person name="Lindquist E."/>
            <person name="Lipzen A."/>
            <person name="Meier-Kolthoff J.P."/>
            <person name="Ohm R.A."/>
            <person name="Otillar R.P."/>
            <person name="Pangilinan J."/>
            <person name="Peng Y."/>
            <person name="Rokas A."/>
            <person name="Rosa C.A."/>
            <person name="Scheuner C."/>
            <person name="Sibirny A.A."/>
            <person name="Slot J.C."/>
            <person name="Stielow J.B."/>
            <person name="Sun H."/>
            <person name="Kurtzman C.P."/>
            <person name="Blackwell M."/>
            <person name="Jeffries T.W."/>
            <person name="Grigoriev I.V."/>
        </authorList>
    </citation>
    <scope>NUCLEOTIDE SEQUENCE [LARGE SCALE GENOMIC DNA]</scope>
    <source>
        <strain evidence="8">NRRL Y-17796</strain>
    </source>
</reference>
<feature type="domain" description="FYVE-type" evidence="6">
    <location>
        <begin position="58"/>
        <end position="122"/>
    </location>
</feature>
<dbReference type="GO" id="GO:0032266">
    <property type="term" value="F:phosphatidylinositol-3-phosphate binding"/>
    <property type="evidence" value="ECO:0007669"/>
    <property type="project" value="UniProtKB-ARBA"/>
</dbReference>
<evidence type="ECO:0000256" key="2">
    <source>
        <dbReference type="ARBA" id="ARBA00022771"/>
    </source>
</evidence>
<dbReference type="SUPFAM" id="SSF57903">
    <property type="entry name" value="FYVE/PHD zinc finger"/>
    <property type="match status" value="1"/>
</dbReference>
<dbReference type="CDD" id="cd15760">
    <property type="entry name" value="FYVE_scVPS27p_like"/>
    <property type="match status" value="1"/>
</dbReference>
<evidence type="ECO:0000256" key="3">
    <source>
        <dbReference type="ARBA" id="ARBA00022833"/>
    </source>
</evidence>
<keyword evidence="1" id="KW-0479">Metal-binding</keyword>
<evidence type="ECO:0000256" key="5">
    <source>
        <dbReference type="SAM" id="MobiDB-lite"/>
    </source>
</evidence>
<dbReference type="Proteomes" id="UP000095023">
    <property type="component" value="Unassembled WGS sequence"/>
</dbReference>
<dbReference type="Gene3D" id="3.30.40.10">
    <property type="entry name" value="Zinc/RING finger domain, C3HC4 (zinc finger)"/>
    <property type="match status" value="1"/>
</dbReference>
<accession>A0A1E4TGE9</accession>
<keyword evidence="3" id="KW-0862">Zinc</keyword>
<dbReference type="InterPro" id="IPR017455">
    <property type="entry name" value="Znf_FYVE-rel"/>
</dbReference>
<gene>
    <name evidence="7" type="ORF">CANCADRAFT_26122</name>
</gene>
<dbReference type="InterPro" id="IPR052113">
    <property type="entry name" value="FYVE-type_Zinc_Finger"/>
</dbReference>
<proteinExistence type="predicted"/>
<dbReference type="AlphaFoldDB" id="A0A1E4TGE9"/>
<feature type="region of interest" description="Disordered" evidence="5">
    <location>
        <begin position="132"/>
        <end position="173"/>
    </location>
</feature>
<feature type="region of interest" description="Disordered" evidence="5">
    <location>
        <begin position="37"/>
        <end position="58"/>
    </location>
</feature>
<dbReference type="PROSITE" id="PS50178">
    <property type="entry name" value="ZF_FYVE"/>
    <property type="match status" value="1"/>
</dbReference>
<evidence type="ECO:0000256" key="1">
    <source>
        <dbReference type="ARBA" id="ARBA00022723"/>
    </source>
</evidence>
<dbReference type="OrthoDB" id="10018316at2759"/>
<feature type="compositionally biased region" description="Polar residues" evidence="5">
    <location>
        <begin position="141"/>
        <end position="167"/>
    </location>
</feature>
<dbReference type="InterPro" id="IPR011011">
    <property type="entry name" value="Znf_FYVE_PHD"/>
</dbReference>
<organism evidence="7 8">
    <name type="scientific">Tortispora caseinolytica NRRL Y-17796</name>
    <dbReference type="NCBI Taxonomy" id="767744"/>
    <lineage>
        <taxon>Eukaryota</taxon>
        <taxon>Fungi</taxon>
        <taxon>Dikarya</taxon>
        <taxon>Ascomycota</taxon>
        <taxon>Saccharomycotina</taxon>
        <taxon>Trigonopsidomycetes</taxon>
        <taxon>Trigonopsidales</taxon>
        <taxon>Trigonopsidaceae</taxon>
        <taxon>Tortispora</taxon>
    </lineage>
</organism>
<dbReference type="PANTHER" id="PTHR39490:SF8">
    <property type="entry name" value="ZINC FINGER FYVE DOMAIN-CONTAINING PROTEIN 21"/>
    <property type="match status" value="1"/>
</dbReference>
<dbReference type="Pfam" id="PF01363">
    <property type="entry name" value="FYVE"/>
    <property type="match status" value="1"/>
</dbReference>
<keyword evidence="2 4" id="KW-0863">Zinc-finger</keyword>
<dbReference type="GO" id="GO:0008270">
    <property type="term" value="F:zinc ion binding"/>
    <property type="evidence" value="ECO:0007669"/>
    <property type="project" value="UniProtKB-KW"/>
</dbReference>
<sequence length="204" mass="22186">MYIPAVLRNSNFKSSPHDTHFSCGLGCNASHYHSLPSSALESDKQPTGPPSKRHWKPNDSVSGCSVCAKPFTLFDRRHHCRRCGDIFCGQHSSHLLRLDQDCNFNSFGTLSRACDRCAFAFSQVLVERESAKGIQPKPANGQPSAFSPSPISSQGNVSPTTPPSSYESGFPTEAKGIPTSIGLLKLNDKEVPSSVPADWSWSTF</sequence>